<reference evidence="13 14" key="1">
    <citation type="submission" date="2020-07" db="EMBL/GenBank/DDBJ databases">
        <authorList>
            <person name="Feng X."/>
        </authorList>
    </citation>
    <scope>NUCLEOTIDE SEQUENCE [LARGE SCALE GENOMIC DNA]</scope>
    <source>
        <strain evidence="13 14">JCM14086</strain>
    </source>
</reference>
<sequence length="207" mass="23347">MTTNKQEEFEDKSAETAEEPEVVEEETSTEAAESQPEETEEQSETGELLKKLNEAEETAKANQERYLRTVADLENFRRRAAKEREELRDVAIASVVEDLLPAMDNLRLGLQAADNHPEAKDVAYGFRMVADQLKKTLESYGLQEEEPTGKTFDPNLHDCMSHQAHEEVPEGEVIQTVRLGYRLKKRLLRAASVVVSSGPPSEEKEES</sequence>
<dbReference type="InterPro" id="IPR000740">
    <property type="entry name" value="GrpE"/>
</dbReference>
<evidence type="ECO:0000256" key="10">
    <source>
        <dbReference type="HAMAP-Rule" id="MF_01151"/>
    </source>
</evidence>
<comment type="subcellular location">
    <subcellularLocation>
        <location evidence="1 10">Cytoplasm</location>
    </subcellularLocation>
</comment>
<proteinExistence type="inferred from homology"/>
<dbReference type="GO" id="GO:0042803">
    <property type="term" value="F:protein homodimerization activity"/>
    <property type="evidence" value="ECO:0007669"/>
    <property type="project" value="InterPro"/>
</dbReference>
<dbReference type="GO" id="GO:0005737">
    <property type="term" value="C:cytoplasm"/>
    <property type="evidence" value="ECO:0007669"/>
    <property type="project" value="UniProtKB-SubCell"/>
</dbReference>
<dbReference type="AlphaFoldDB" id="A0A7X1E4Q2"/>
<dbReference type="Gene3D" id="2.30.22.10">
    <property type="entry name" value="Head domain of nucleotide exchange factor GrpE"/>
    <property type="match status" value="1"/>
</dbReference>
<keyword evidence="4 10" id="KW-0963">Cytoplasm</keyword>
<evidence type="ECO:0000313" key="13">
    <source>
        <dbReference type="EMBL" id="MBC2602376.1"/>
    </source>
</evidence>
<evidence type="ECO:0000313" key="14">
    <source>
        <dbReference type="Proteomes" id="UP000525652"/>
    </source>
</evidence>
<evidence type="ECO:0000256" key="4">
    <source>
        <dbReference type="ARBA" id="ARBA00022490"/>
    </source>
</evidence>
<evidence type="ECO:0000256" key="12">
    <source>
        <dbReference type="SAM" id="MobiDB-lite"/>
    </source>
</evidence>
<evidence type="ECO:0000256" key="1">
    <source>
        <dbReference type="ARBA" id="ARBA00004496"/>
    </source>
</evidence>
<feature type="region of interest" description="Disordered" evidence="12">
    <location>
        <begin position="1"/>
        <end position="64"/>
    </location>
</feature>
<dbReference type="EMBL" id="JACHVA010000086">
    <property type="protein sequence ID" value="MBC2602376.1"/>
    <property type="molecule type" value="Genomic_DNA"/>
</dbReference>
<gene>
    <name evidence="10" type="primary">grpE</name>
    <name evidence="13" type="ORF">H5P30_11365</name>
</gene>
<evidence type="ECO:0000256" key="6">
    <source>
        <dbReference type="ARBA" id="ARBA00023186"/>
    </source>
</evidence>
<dbReference type="Pfam" id="PF01025">
    <property type="entry name" value="GrpE"/>
    <property type="match status" value="1"/>
</dbReference>
<keyword evidence="14" id="KW-1185">Reference proteome</keyword>
<dbReference type="PRINTS" id="PR00773">
    <property type="entry name" value="GRPEPROTEIN"/>
</dbReference>
<dbReference type="RefSeq" id="WP_185693063.1">
    <property type="nucleotide sequence ID" value="NZ_JACHVA010000086.1"/>
</dbReference>
<dbReference type="Gene3D" id="3.90.20.20">
    <property type="match status" value="1"/>
</dbReference>
<dbReference type="GO" id="GO:0051082">
    <property type="term" value="F:unfolded protein binding"/>
    <property type="evidence" value="ECO:0007669"/>
    <property type="project" value="TreeGrafter"/>
</dbReference>
<dbReference type="Proteomes" id="UP000525652">
    <property type="component" value="Unassembled WGS sequence"/>
</dbReference>
<dbReference type="InterPro" id="IPR009012">
    <property type="entry name" value="GrpE_head"/>
</dbReference>
<evidence type="ECO:0000256" key="2">
    <source>
        <dbReference type="ARBA" id="ARBA00009054"/>
    </source>
</evidence>
<protein>
    <recommendedName>
        <fullName evidence="8 10">Protein GrpE</fullName>
    </recommendedName>
    <alternativeName>
        <fullName evidence="9 10">HSP-70 cofactor</fullName>
    </alternativeName>
</protein>
<feature type="compositionally biased region" description="Acidic residues" evidence="12">
    <location>
        <begin position="16"/>
        <end position="28"/>
    </location>
</feature>
<name>A0A7X1E4Q2_9BACT</name>
<comment type="subunit">
    <text evidence="3 10">Homodimer.</text>
</comment>
<comment type="caution">
    <text evidence="13">The sequence shown here is derived from an EMBL/GenBank/DDBJ whole genome shotgun (WGS) entry which is preliminary data.</text>
</comment>
<evidence type="ECO:0000256" key="11">
    <source>
        <dbReference type="RuleBase" id="RU004478"/>
    </source>
</evidence>
<dbReference type="GO" id="GO:0006457">
    <property type="term" value="P:protein folding"/>
    <property type="evidence" value="ECO:0007669"/>
    <property type="project" value="InterPro"/>
</dbReference>
<feature type="compositionally biased region" description="Acidic residues" evidence="12">
    <location>
        <begin position="35"/>
        <end position="44"/>
    </location>
</feature>
<organism evidence="13 14">
    <name type="scientific">Puniceicoccus vermicola</name>
    <dbReference type="NCBI Taxonomy" id="388746"/>
    <lineage>
        <taxon>Bacteria</taxon>
        <taxon>Pseudomonadati</taxon>
        <taxon>Verrucomicrobiota</taxon>
        <taxon>Opitutia</taxon>
        <taxon>Puniceicoccales</taxon>
        <taxon>Puniceicoccaceae</taxon>
        <taxon>Puniceicoccus</taxon>
    </lineage>
</organism>
<evidence type="ECO:0000256" key="9">
    <source>
        <dbReference type="ARBA" id="ARBA00076414"/>
    </source>
</evidence>
<dbReference type="CDD" id="cd00446">
    <property type="entry name" value="GrpE"/>
    <property type="match status" value="1"/>
</dbReference>
<comment type="function">
    <text evidence="7 10">Participates actively in the response to hyperosmotic and heat shock by preventing the aggregation of stress-denatured proteins, in association with DnaK and GrpE. It is the nucleotide exchange factor for DnaK and may function as a thermosensor. Unfolded proteins bind initially to DnaJ; upon interaction with the DnaJ-bound protein, DnaK hydrolyzes its bound ATP, resulting in the formation of a stable complex. GrpE releases ADP from DnaK; ATP binding to DnaK triggers the release of the substrate protein, thus completing the reaction cycle. Several rounds of ATP-dependent interactions between DnaJ, DnaK and GrpE are required for fully efficient folding.</text>
</comment>
<evidence type="ECO:0000256" key="3">
    <source>
        <dbReference type="ARBA" id="ARBA00011738"/>
    </source>
</evidence>
<dbReference type="SUPFAM" id="SSF58014">
    <property type="entry name" value="Coiled-coil domain of nucleotide exchange factor GrpE"/>
    <property type="match status" value="1"/>
</dbReference>
<keyword evidence="6 10" id="KW-0143">Chaperone</keyword>
<dbReference type="SUPFAM" id="SSF51064">
    <property type="entry name" value="Head domain of nucleotide exchange factor GrpE"/>
    <property type="match status" value="1"/>
</dbReference>
<evidence type="ECO:0000256" key="5">
    <source>
        <dbReference type="ARBA" id="ARBA00023016"/>
    </source>
</evidence>
<evidence type="ECO:0000256" key="7">
    <source>
        <dbReference type="ARBA" id="ARBA00053401"/>
    </source>
</evidence>
<dbReference type="PANTHER" id="PTHR21237:SF23">
    <property type="entry name" value="GRPE PROTEIN HOMOLOG, MITOCHONDRIAL"/>
    <property type="match status" value="1"/>
</dbReference>
<dbReference type="PANTHER" id="PTHR21237">
    <property type="entry name" value="GRPE PROTEIN"/>
    <property type="match status" value="1"/>
</dbReference>
<dbReference type="GO" id="GO:0000774">
    <property type="term" value="F:adenyl-nucleotide exchange factor activity"/>
    <property type="evidence" value="ECO:0007669"/>
    <property type="project" value="InterPro"/>
</dbReference>
<dbReference type="GO" id="GO:0051087">
    <property type="term" value="F:protein-folding chaperone binding"/>
    <property type="evidence" value="ECO:0007669"/>
    <property type="project" value="InterPro"/>
</dbReference>
<evidence type="ECO:0000256" key="8">
    <source>
        <dbReference type="ARBA" id="ARBA00072274"/>
    </source>
</evidence>
<feature type="compositionally biased region" description="Basic and acidic residues" evidence="12">
    <location>
        <begin position="1"/>
        <end position="15"/>
    </location>
</feature>
<dbReference type="FunFam" id="2.30.22.10:FF:000001">
    <property type="entry name" value="Protein GrpE"/>
    <property type="match status" value="1"/>
</dbReference>
<feature type="compositionally biased region" description="Basic and acidic residues" evidence="12">
    <location>
        <begin position="47"/>
        <end position="64"/>
    </location>
</feature>
<comment type="similarity">
    <text evidence="2 10 11">Belongs to the GrpE family.</text>
</comment>
<keyword evidence="5 10" id="KW-0346">Stress response</keyword>
<dbReference type="HAMAP" id="MF_01151">
    <property type="entry name" value="GrpE"/>
    <property type="match status" value="1"/>
</dbReference>
<dbReference type="InterPro" id="IPR013805">
    <property type="entry name" value="GrpE_CC"/>
</dbReference>
<accession>A0A7X1E4Q2</accession>